<dbReference type="GO" id="GO:1903806">
    <property type="term" value="P:L-isoleucine import across plasma membrane"/>
    <property type="evidence" value="ECO:0007669"/>
    <property type="project" value="TreeGrafter"/>
</dbReference>
<dbReference type="Pfam" id="PF12399">
    <property type="entry name" value="BCA_ABC_TP_C"/>
    <property type="match status" value="1"/>
</dbReference>
<evidence type="ECO:0000256" key="11">
    <source>
        <dbReference type="SAM" id="Phobius"/>
    </source>
</evidence>
<evidence type="ECO:0000256" key="3">
    <source>
        <dbReference type="ARBA" id="ARBA00022448"/>
    </source>
</evidence>
<evidence type="ECO:0000256" key="7">
    <source>
        <dbReference type="ARBA" id="ARBA00022840"/>
    </source>
</evidence>
<evidence type="ECO:0000256" key="9">
    <source>
        <dbReference type="ARBA" id="ARBA00023136"/>
    </source>
</evidence>
<dbReference type="GO" id="GO:0015808">
    <property type="term" value="P:L-alanine transport"/>
    <property type="evidence" value="ECO:0007669"/>
    <property type="project" value="TreeGrafter"/>
</dbReference>
<keyword evidence="3" id="KW-0813">Transport</keyword>
<organism evidence="13 14">
    <name type="scientific">Afipia felis</name>
    <name type="common">Cat scratch disease bacillus</name>
    <dbReference type="NCBI Taxonomy" id="1035"/>
    <lineage>
        <taxon>Bacteria</taxon>
        <taxon>Pseudomonadati</taxon>
        <taxon>Pseudomonadota</taxon>
        <taxon>Alphaproteobacteria</taxon>
        <taxon>Hyphomicrobiales</taxon>
        <taxon>Nitrobacteraceae</taxon>
        <taxon>Afipia</taxon>
    </lineage>
</organism>
<dbReference type="CDD" id="cd06581">
    <property type="entry name" value="TM_PBP1_LivM_like"/>
    <property type="match status" value="1"/>
</dbReference>
<dbReference type="InterPro" id="IPR043428">
    <property type="entry name" value="LivM-like"/>
</dbReference>
<keyword evidence="14" id="KW-1185">Reference proteome</keyword>
<dbReference type="Proteomes" id="UP000035762">
    <property type="component" value="Unassembled WGS sequence"/>
</dbReference>
<dbReference type="CDD" id="cd03219">
    <property type="entry name" value="ABC_Mj1267_LivG_branched"/>
    <property type="match status" value="1"/>
</dbReference>
<gene>
    <name evidence="13" type="primary">lptB_1</name>
    <name evidence="13" type="ORF">BN961_00270</name>
</gene>
<dbReference type="GO" id="GO:0005886">
    <property type="term" value="C:plasma membrane"/>
    <property type="evidence" value="ECO:0007669"/>
    <property type="project" value="UniProtKB-SubCell"/>
</dbReference>
<reference evidence="13 14" key="1">
    <citation type="journal article" date="2014" name="Genome Announc.">
        <title>Genome Sequence of Afipia felis Strain 76713, Isolated in Hospital Water Using an Amoeba Co-Culture Procedure.</title>
        <authorList>
            <person name="Benamar S."/>
            <person name="La Scola B."/>
            <person name="Croce O."/>
        </authorList>
    </citation>
    <scope>NUCLEOTIDE SEQUENCE [LARGE SCALE GENOMIC DNA]</scope>
    <source>
        <strain evidence="13 14">76713</strain>
    </source>
</reference>
<evidence type="ECO:0000256" key="5">
    <source>
        <dbReference type="ARBA" id="ARBA00022692"/>
    </source>
</evidence>
<comment type="function">
    <text evidence="10">Involved in beta-(1--&gt;2)glucan export. Transmembrane domains (TMD) form a pore in the inner membrane and the ATP-binding domain (NBD) is responsible for energy generation.</text>
</comment>
<dbReference type="InterPro" id="IPR051120">
    <property type="entry name" value="ABC_AA/LPS_Transport"/>
</dbReference>
<dbReference type="PANTHER" id="PTHR45772">
    <property type="entry name" value="CONSERVED COMPONENT OF ABC TRANSPORTER FOR NATURAL AMINO ACIDS-RELATED"/>
    <property type="match status" value="1"/>
</dbReference>
<dbReference type="EMBL" id="CCAZ020000001">
    <property type="protein sequence ID" value="CEG06892.1"/>
    <property type="molecule type" value="Genomic_DNA"/>
</dbReference>
<dbReference type="GO" id="GO:0005304">
    <property type="term" value="F:L-valine transmembrane transporter activity"/>
    <property type="evidence" value="ECO:0007669"/>
    <property type="project" value="TreeGrafter"/>
</dbReference>
<feature type="transmembrane region" description="Helical" evidence="11">
    <location>
        <begin position="164"/>
        <end position="185"/>
    </location>
</feature>
<feature type="transmembrane region" description="Helical" evidence="11">
    <location>
        <begin position="63"/>
        <end position="81"/>
    </location>
</feature>
<feature type="transmembrane region" description="Helical" evidence="11">
    <location>
        <begin position="112"/>
        <end position="128"/>
    </location>
</feature>
<dbReference type="Pfam" id="PF02653">
    <property type="entry name" value="BPD_transp_2"/>
    <property type="match status" value="1"/>
</dbReference>
<evidence type="ECO:0000256" key="2">
    <source>
        <dbReference type="ARBA" id="ARBA00005417"/>
    </source>
</evidence>
<feature type="domain" description="ABC transporter" evidence="12">
    <location>
        <begin position="376"/>
        <end position="619"/>
    </location>
</feature>
<feature type="transmembrane region" description="Helical" evidence="11">
    <location>
        <begin position="7"/>
        <end position="25"/>
    </location>
</feature>
<accession>A0A090MKT6</accession>
<proteinExistence type="inferred from homology"/>
<name>A0A090MKT6_AFIFE</name>
<keyword evidence="5 11" id="KW-0812">Transmembrane</keyword>
<evidence type="ECO:0000256" key="6">
    <source>
        <dbReference type="ARBA" id="ARBA00022741"/>
    </source>
</evidence>
<dbReference type="GO" id="GO:0015192">
    <property type="term" value="F:L-phenylalanine transmembrane transporter activity"/>
    <property type="evidence" value="ECO:0007669"/>
    <property type="project" value="TreeGrafter"/>
</dbReference>
<feature type="transmembrane region" description="Helical" evidence="11">
    <location>
        <begin position="37"/>
        <end position="56"/>
    </location>
</feature>
<dbReference type="GO" id="GO:0042941">
    <property type="term" value="P:D-alanine transmembrane transport"/>
    <property type="evidence" value="ECO:0007669"/>
    <property type="project" value="TreeGrafter"/>
</dbReference>
<dbReference type="InterPro" id="IPR017871">
    <property type="entry name" value="ABC_transporter-like_CS"/>
</dbReference>
<feature type="transmembrane region" description="Helical" evidence="11">
    <location>
        <begin position="215"/>
        <end position="238"/>
    </location>
</feature>
<sequence length="622" mass="67084">MIKQRPFLIETLTAIGLIIAPFILPHLGFAPNTVNRILVWGLFGIGFDILFGFTGLLSFGQSALYGTGGFVAAYLLTIAGFPHVITALFIGMVAAAAVGYLVGLVALRSTGIYFAMITVAIAEVFFFVEFNPLSDWTGGENGLPGVPSPSLDLGFIHMHFTTGWSLYGFLAFWFFIGIVLGLRIVRSPVGAVLRAIRDNPLRAAAVGHNVHGYKLTAFVVAAAYAGFAGGLLGVMQAFMPPDAFMFDTSAQLVMMTAIGGTGTLFGPLLGATVWLFLQDFLQAALGLGAAWKLVLGVIFVLLVCFLRRGLIGGIYDLYNLIFARRSASEPKEDAPVPGMTAEQEQEIAEAEIAREPVAPPMPPRDRALDGYQGPILQATGLTKRYGGLVANSDINFTVNHGELRGIIGPNGAGKSTFFKMLTCEVTPTSGSIVFEGHDITGKTVTDVCQLGLTKSYQVNQLFTRLTVRENLIIAVLGDLRGKFRLDLFKRISSVKGLDEQVDHVMAMVNLTDRADVPVSELAYGEKRRLEIGLALANSPSLLLLDEPLAGMSPRERVETVKLLKSIAKGRTMIVIDHDMDALFELAQKVTVLQEGRVLVEGTPDEIKNNPKVQEAYLGGVLE</sequence>
<dbReference type="Gene3D" id="3.40.50.300">
    <property type="entry name" value="P-loop containing nucleotide triphosphate hydrolases"/>
    <property type="match status" value="1"/>
</dbReference>
<keyword evidence="4" id="KW-1003">Cell membrane</keyword>
<evidence type="ECO:0000313" key="14">
    <source>
        <dbReference type="Proteomes" id="UP000035762"/>
    </source>
</evidence>
<evidence type="ECO:0000256" key="1">
    <source>
        <dbReference type="ARBA" id="ARBA00004651"/>
    </source>
</evidence>
<protein>
    <submittedName>
        <fullName evidence="13">Lipopolysaccharide export system ATP-binding protein LptB</fullName>
    </submittedName>
</protein>
<dbReference type="PROSITE" id="PS00211">
    <property type="entry name" value="ABC_TRANSPORTER_1"/>
    <property type="match status" value="1"/>
</dbReference>
<dbReference type="PROSITE" id="PS50893">
    <property type="entry name" value="ABC_TRANSPORTER_2"/>
    <property type="match status" value="1"/>
</dbReference>
<evidence type="ECO:0000313" key="13">
    <source>
        <dbReference type="EMBL" id="CEG06892.1"/>
    </source>
</evidence>
<dbReference type="GO" id="GO:0005524">
    <property type="term" value="F:ATP binding"/>
    <property type="evidence" value="ECO:0007669"/>
    <property type="project" value="UniProtKB-KW"/>
</dbReference>
<dbReference type="PANTHER" id="PTHR45772:SF7">
    <property type="entry name" value="AMINO ACID ABC TRANSPORTER ATP-BINDING PROTEIN"/>
    <property type="match status" value="1"/>
</dbReference>
<evidence type="ECO:0000256" key="10">
    <source>
        <dbReference type="ARBA" id="ARBA00024722"/>
    </source>
</evidence>
<evidence type="ECO:0000256" key="4">
    <source>
        <dbReference type="ARBA" id="ARBA00022475"/>
    </source>
</evidence>
<dbReference type="SUPFAM" id="SSF52540">
    <property type="entry name" value="P-loop containing nucleoside triphosphate hydrolases"/>
    <property type="match status" value="1"/>
</dbReference>
<dbReference type="RefSeq" id="WP_009337471.1">
    <property type="nucleotide sequence ID" value="NZ_CCAZ020000001.1"/>
</dbReference>
<dbReference type="InterPro" id="IPR032823">
    <property type="entry name" value="BCA_ABC_TP_C"/>
</dbReference>
<dbReference type="GO" id="GO:0015188">
    <property type="term" value="F:L-isoleucine transmembrane transporter activity"/>
    <property type="evidence" value="ECO:0007669"/>
    <property type="project" value="TreeGrafter"/>
</dbReference>
<dbReference type="Pfam" id="PF00005">
    <property type="entry name" value="ABC_tran"/>
    <property type="match status" value="1"/>
</dbReference>
<dbReference type="InterPro" id="IPR027417">
    <property type="entry name" value="P-loop_NTPase"/>
</dbReference>
<dbReference type="STRING" id="1035.BN961_00270"/>
<keyword evidence="9 11" id="KW-0472">Membrane</keyword>
<dbReference type="GO" id="GO:0016887">
    <property type="term" value="F:ATP hydrolysis activity"/>
    <property type="evidence" value="ECO:0007669"/>
    <property type="project" value="InterPro"/>
</dbReference>
<feature type="transmembrane region" description="Helical" evidence="11">
    <location>
        <begin position="87"/>
        <end position="107"/>
    </location>
</feature>
<comment type="subcellular location">
    <subcellularLocation>
        <location evidence="1">Cell membrane</location>
        <topology evidence="1">Multi-pass membrane protein</topology>
    </subcellularLocation>
</comment>
<feature type="transmembrane region" description="Helical" evidence="11">
    <location>
        <begin position="289"/>
        <end position="310"/>
    </location>
</feature>
<dbReference type="InterPro" id="IPR003593">
    <property type="entry name" value="AAA+_ATPase"/>
</dbReference>
<dbReference type="AlphaFoldDB" id="A0A090MKT6"/>
<keyword evidence="7 13" id="KW-0067">ATP-binding</keyword>
<dbReference type="InterPro" id="IPR003439">
    <property type="entry name" value="ABC_transporter-like_ATP-bd"/>
</dbReference>
<dbReference type="SMART" id="SM00382">
    <property type="entry name" value="AAA"/>
    <property type="match status" value="1"/>
</dbReference>
<dbReference type="GO" id="GO:1903805">
    <property type="term" value="P:L-valine import across plasma membrane"/>
    <property type="evidence" value="ECO:0007669"/>
    <property type="project" value="TreeGrafter"/>
</dbReference>
<dbReference type="OrthoDB" id="9805029at2"/>
<keyword evidence="6" id="KW-0547">Nucleotide-binding</keyword>
<keyword evidence="8 11" id="KW-1133">Transmembrane helix</keyword>
<feature type="transmembrane region" description="Helical" evidence="11">
    <location>
        <begin position="250"/>
        <end position="277"/>
    </location>
</feature>
<evidence type="ECO:0000259" key="12">
    <source>
        <dbReference type="PROSITE" id="PS50893"/>
    </source>
</evidence>
<dbReference type="InterPro" id="IPR001851">
    <property type="entry name" value="ABC_transp_permease"/>
</dbReference>
<evidence type="ECO:0000256" key="8">
    <source>
        <dbReference type="ARBA" id="ARBA00022989"/>
    </source>
</evidence>
<comment type="caution">
    <text evidence="13">The sequence shown here is derived from an EMBL/GenBank/DDBJ whole genome shotgun (WGS) entry which is preliminary data.</text>
</comment>
<comment type="similarity">
    <text evidence="2">Belongs to the ABC transporter superfamily.</text>
</comment>